<keyword evidence="5" id="KW-0479">Metal-binding</keyword>
<comment type="cofactor">
    <cofactor evidence="1">
        <name>Mg(2+)</name>
        <dbReference type="ChEBI" id="CHEBI:18420"/>
    </cofactor>
</comment>
<accession>A0A9X2JMC5</accession>
<dbReference type="EMBL" id="JAIULA010000029">
    <property type="protein sequence ID" value="MCP0887893.1"/>
    <property type="molecule type" value="Genomic_DNA"/>
</dbReference>
<evidence type="ECO:0000256" key="8">
    <source>
        <dbReference type="ARBA" id="ARBA00022842"/>
    </source>
</evidence>
<dbReference type="InterPro" id="IPR015797">
    <property type="entry name" value="NUDIX_hydrolase-like_dom_sf"/>
</dbReference>
<evidence type="ECO:0000256" key="11">
    <source>
        <dbReference type="ARBA" id="ARBA00038905"/>
    </source>
</evidence>
<dbReference type="PROSITE" id="PS00893">
    <property type="entry name" value="NUDIX_BOX"/>
    <property type="match status" value="1"/>
</dbReference>
<keyword evidence="9" id="KW-0234">DNA repair</keyword>
<sequence>MAKMIKAVAAVIQDEQGNILLGKRQLKRVGGGFWEFPGGKIEKNETPKNALLRELVEELGDKAQIGKEVLPAVVYAYPWGTVEISFYFAKLQTQNLTTVADSEFCWVTPKKAKKMNVLAATRPVLEVLENEQ</sequence>
<keyword evidence="8" id="KW-0460">Magnesium</keyword>
<evidence type="ECO:0000256" key="1">
    <source>
        <dbReference type="ARBA" id="ARBA00001946"/>
    </source>
</evidence>
<organism evidence="14 15">
    <name type="scientific">Ligilactobacillus ubinensis</name>
    <dbReference type="NCBI Taxonomy" id="2876789"/>
    <lineage>
        <taxon>Bacteria</taxon>
        <taxon>Bacillati</taxon>
        <taxon>Bacillota</taxon>
        <taxon>Bacilli</taxon>
        <taxon>Lactobacillales</taxon>
        <taxon>Lactobacillaceae</taxon>
        <taxon>Ligilactobacillus</taxon>
    </lineage>
</organism>
<evidence type="ECO:0000256" key="10">
    <source>
        <dbReference type="ARBA" id="ARBA00035861"/>
    </source>
</evidence>
<evidence type="ECO:0000256" key="3">
    <source>
        <dbReference type="ARBA" id="ARBA00022457"/>
    </source>
</evidence>
<gene>
    <name evidence="14" type="ORF">LB941_11185</name>
</gene>
<dbReference type="GO" id="GO:0044715">
    <property type="term" value="F:8-oxo-dGDP phosphatase activity"/>
    <property type="evidence" value="ECO:0007669"/>
    <property type="project" value="TreeGrafter"/>
</dbReference>
<keyword evidence="6" id="KW-0227">DNA damage</keyword>
<keyword evidence="4" id="KW-0235">DNA replication</keyword>
<dbReference type="CDD" id="cd03425">
    <property type="entry name" value="NUDIX_MutT_NudA_like"/>
    <property type="match status" value="1"/>
</dbReference>
<evidence type="ECO:0000256" key="4">
    <source>
        <dbReference type="ARBA" id="ARBA00022705"/>
    </source>
</evidence>
<dbReference type="RefSeq" id="WP_253362054.1">
    <property type="nucleotide sequence ID" value="NZ_JAIULA010000029.1"/>
</dbReference>
<evidence type="ECO:0000259" key="13">
    <source>
        <dbReference type="PROSITE" id="PS51462"/>
    </source>
</evidence>
<keyword evidence="7 12" id="KW-0378">Hydrolase</keyword>
<dbReference type="InterPro" id="IPR020084">
    <property type="entry name" value="NUDIX_hydrolase_CS"/>
</dbReference>
<dbReference type="GO" id="GO:0046872">
    <property type="term" value="F:metal ion binding"/>
    <property type="evidence" value="ECO:0007669"/>
    <property type="project" value="UniProtKB-KW"/>
</dbReference>
<protein>
    <recommendedName>
        <fullName evidence="11">8-oxo-dGTP diphosphatase</fullName>
        <ecNumber evidence="11">3.6.1.55</ecNumber>
    </recommendedName>
</protein>
<evidence type="ECO:0000313" key="15">
    <source>
        <dbReference type="Proteomes" id="UP001139006"/>
    </source>
</evidence>
<evidence type="ECO:0000256" key="7">
    <source>
        <dbReference type="ARBA" id="ARBA00022801"/>
    </source>
</evidence>
<dbReference type="PANTHER" id="PTHR47707:SF1">
    <property type="entry name" value="NUDIX HYDROLASE FAMILY PROTEIN"/>
    <property type="match status" value="1"/>
</dbReference>
<dbReference type="Gene3D" id="3.90.79.10">
    <property type="entry name" value="Nucleoside Triphosphate Pyrophosphohydrolase"/>
    <property type="match status" value="1"/>
</dbReference>
<dbReference type="GO" id="GO:0006281">
    <property type="term" value="P:DNA repair"/>
    <property type="evidence" value="ECO:0007669"/>
    <property type="project" value="UniProtKB-KW"/>
</dbReference>
<dbReference type="GO" id="GO:0044716">
    <property type="term" value="F:8-oxo-GDP phosphatase activity"/>
    <property type="evidence" value="ECO:0007669"/>
    <property type="project" value="TreeGrafter"/>
</dbReference>
<feature type="domain" description="Nudix hydrolase" evidence="13">
    <location>
        <begin position="3"/>
        <end position="132"/>
    </location>
</feature>
<dbReference type="GO" id="GO:0035539">
    <property type="term" value="F:8-oxo-7,8-dihydrodeoxyguanosine triphosphate pyrophosphatase activity"/>
    <property type="evidence" value="ECO:0007669"/>
    <property type="project" value="UniProtKB-EC"/>
</dbReference>
<dbReference type="GO" id="GO:0006260">
    <property type="term" value="P:DNA replication"/>
    <property type="evidence" value="ECO:0007669"/>
    <property type="project" value="UniProtKB-KW"/>
</dbReference>
<keyword evidence="3" id="KW-0515">Mutator protein</keyword>
<keyword evidence="15" id="KW-1185">Reference proteome</keyword>
<dbReference type="PANTHER" id="PTHR47707">
    <property type="entry name" value="8-OXO-DGTP DIPHOSPHATASE"/>
    <property type="match status" value="1"/>
</dbReference>
<proteinExistence type="inferred from homology"/>
<dbReference type="PRINTS" id="PR00502">
    <property type="entry name" value="NUDIXFAMILY"/>
</dbReference>
<evidence type="ECO:0000256" key="6">
    <source>
        <dbReference type="ARBA" id="ARBA00022763"/>
    </source>
</evidence>
<dbReference type="Proteomes" id="UP001139006">
    <property type="component" value="Unassembled WGS sequence"/>
</dbReference>
<dbReference type="PROSITE" id="PS51462">
    <property type="entry name" value="NUDIX"/>
    <property type="match status" value="1"/>
</dbReference>
<comment type="similarity">
    <text evidence="2 12">Belongs to the Nudix hydrolase family.</text>
</comment>
<dbReference type="SUPFAM" id="SSF55811">
    <property type="entry name" value="Nudix"/>
    <property type="match status" value="1"/>
</dbReference>
<evidence type="ECO:0000256" key="2">
    <source>
        <dbReference type="ARBA" id="ARBA00005582"/>
    </source>
</evidence>
<comment type="catalytic activity">
    <reaction evidence="10">
        <text>8-oxo-dGTP + H2O = 8-oxo-dGMP + diphosphate + H(+)</text>
        <dbReference type="Rhea" id="RHEA:31575"/>
        <dbReference type="ChEBI" id="CHEBI:15377"/>
        <dbReference type="ChEBI" id="CHEBI:15378"/>
        <dbReference type="ChEBI" id="CHEBI:33019"/>
        <dbReference type="ChEBI" id="CHEBI:63224"/>
        <dbReference type="ChEBI" id="CHEBI:77896"/>
        <dbReference type="EC" id="3.6.1.55"/>
    </reaction>
</comment>
<dbReference type="GO" id="GO:0008413">
    <property type="term" value="F:8-oxo-7,8-dihydroguanosine triphosphate pyrophosphatase activity"/>
    <property type="evidence" value="ECO:0007669"/>
    <property type="project" value="TreeGrafter"/>
</dbReference>
<reference evidence="14 15" key="1">
    <citation type="journal article" date="2023" name="Int. J. Syst. Evol. Microbiol.">
        <title>Ligilactobacillus ubinensis sp. nov., a novel species isolated from the wild ferment of a durian fruit (Durio zibethinus).</title>
        <authorList>
            <person name="Heng Y.C."/>
            <person name="Menon N."/>
            <person name="Chen B."/>
            <person name="Loo B.Z.L."/>
            <person name="Wong G.W.J."/>
            <person name="Lim A.C.H."/>
            <person name="Silvaraju S."/>
            <person name="Kittelmann S."/>
        </authorList>
    </citation>
    <scope>NUCLEOTIDE SEQUENCE [LARGE SCALE GENOMIC DNA]</scope>
    <source>
        <strain evidence="14 15">WILCCON 0076</strain>
    </source>
</reference>
<dbReference type="EC" id="3.6.1.55" evidence="11"/>
<dbReference type="InterPro" id="IPR020476">
    <property type="entry name" value="Nudix_hydrolase"/>
</dbReference>
<dbReference type="InterPro" id="IPR000086">
    <property type="entry name" value="NUDIX_hydrolase_dom"/>
</dbReference>
<name>A0A9X2JMC5_9LACO</name>
<dbReference type="Pfam" id="PF00293">
    <property type="entry name" value="NUDIX"/>
    <property type="match status" value="1"/>
</dbReference>
<dbReference type="InterPro" id="IPR047127">
    <property type="entry name" value="MutT-like"/>
</dbReference>
<evidence type="ECO:0000256" key="5">
    <source>
        <dbReference type="ARBA" id="ARBA00022723"/>
    </source>
</evidence>
<evidence type="ECO:0000313" key="14">
    <source>
        <dbReference type="EMBL" id="MCP0887893.1"/>
    </source>
</evidence>
<dbReference type="AlphaFoldDB" id="A0A9X2JMC5"/>
<evidence type="ECO:0000256" key="12">
    <source>
        <dbReference type="RuleBase" id="RU003476"/>
    </source>
</evidence>
<comment type="caution">
    <text evidence="14">The sequence shown here is derived from an EMBL/GenBank/DDBJ whole genome shotgun (WGS) entry which is preliminary data.</text>
</comment>
<evidence type="ECO:0000256" key="9">
    <source>
        <dbReference type="ARBA" id="ARBA00023204"/>
    </source>
</evidence>